<keyword evidence="3" id="KW-0808">Transferase</keyword>
<feature type="domain" description="HECT" evidence="6">
    <location>
        <begin position="220"/>
        <end position="547"/>
    </location>
</feature>
<evidence type="ECO:0000256" key="3">
    <source>
        <dbReference type="ARBA" id="ARBA00022679"/>
    </source>
</evidence>
<dbReference type="SMART" id="SM00119">
    <property type="entry name" value="HECTc"/>
    <property type="match status" value="1"/>
</dbReference>
<evidence type="ECO:0000313" key="8">
    <source>
        <dbReference type="Proteomes" id="UP001470230"/>
    </source>
</evidence>
<name>A0ABR2GQ41_9EUKA</name>
<dbReference type="Gene3D" id="3.30.2410.10">
    <property type="entry name" value="Hect, E3 ligase catalytic domain"/>
    <property type="match status" value="1"/>
</dbReference>
<dbReference type="InterPro" id="IPR044611">
    <property type="entry name" value="E3A/B/C-like"/>
</dbReference>
<keyword evidence="7" id="KW-0436">Ligase</keyword>
<evidence type="ECO:0000256" key="2">
    <source>
        <dbReference type="ARBA" id="ARBA00012485"/>
    </source>
</evidence>
<evidence type="ECO:0000256" key="1">
    <source>
        <dbReference type="ARBA" id="ARBA00000885"/>
    </source>
</evidence>
<evidence type="ECO:0000259" key="6">
    <source>
        <dbReference type="PROSITE" id="PS50237"/>
    </source>
</evidence>
<dbReference type="PROSITE" id="PS50237">
    <property type="entry name" value="HECT"/>
    <property type="match status" value="1"/>
</dbReference>
<dbReference type="InterPro" id="IPR000569">
    <property type="entry name" value="HECT_dom"/>
</dbReference>
<protein>
    <recommendedName>
        <fullName evidence="2">HECT-type E3 ubiquitin transferase</fullName>
        <ecNumber evidence="2">2.3.2.26</ecNumber>
    </recommendedName>
</protein>
<dbReference type="SUPFAM" id="SSF56204">
    <property type="entry name" value="Hect, E3 ligase catalytic domain"/>
    <property type="match status" value="1"/>
</dbReference>
<dbReference type="Gene3D" id="3.30.2160.10">
    <property type="entry name" value="Hect, E3 ligase catalytic domain"/>
    <property type="match status" value="1"/>
</dbReference>
<dbReference type="EMBL" id="JAPFFF010000076">
    <property type="protein sequence ID" value="KAK8835692.1"/>
    <property type="molecule type" value="Genomic_DNA"/>
</dbReference>
<dbReference type="EC" id="2.3.2.26" evidence="2"/>
<dbReference type="PANTHER" id="PTHR45700">
    <property type="entry name" value="UBIQUITIN-PROTEIN LIGASE E3C"/>
    <property type="match status" value="1"/>
</dbReference>
<comment type="caution">
    <text evidence="5">Lacks conserved residue(s) required for the propagation of feature annotation.</text>
</comment>
<dbReference type="InterPro" id="IPR035983">
    <property type="entry name" value="Hect_E3_ubiquitin_ligase"/>
</dbReference>
<proteinExistence type="predicted"/>
<keyword evidence="4 5" id="KW-0833">Ubl conjugation pathway</keyword>
<accession>A0ABR2GQ41</accession>
<dbReference type="Gene3D" id="3.90.1750.10">
    <property type="entry name" value="Hect, E3 ligase catalytic domains"/>
    <property type="match status" value="1"/>
</dbReference>
<evidence type="ECO:0000313" key="7">
    <source>
        <dbReference type="EMBL" id="KAK8835692.1"/>
    </source>
</evidence>
<dbReference type="Proteomes" id="UP001470230">
    <property type="component" value="Unassembled WGS sequence"/>
</dbReference>
<gene>
    <name evidence="7" type="ORF">M9Y10_042289</name>
</gene>
<comment type="caution">
    <text evidence="7">The sequence shown here is derived from an EMBL/GenBank/DDBJ whole genome shotgun (WGS) entry which is preliminary data.</text>
</comment>
<dbReference type="Pfam" id="PF00632">
    <property type="entry name" value="HECT"/>
    <property type="match status" value="1"/>
</dbReference>
<organism evidence="7 8">
    <name type="scientific">Tritrichomonas musculus</name>
    <dbReference type="NCBI Taxonomy" id="1915356"/>
    <lineage>
        <taxon>Eukaryota</taxon>
        <taxon>Metamonada</taxon>
        <taxon>Parabasalia</taxon>
        <taxon>Tritrichomonadida</taxon>
        <taxon>Tritrichomonadidae</taxon>
        <taxon>Tritrichomonas</taxon>
    </lineage>
</organism>
<keyword evidence="8" id="KW-1185">Reference proteome</keyword>
<sequence>MTGTEILKTIYNPDLFPYALAQDKSLITETDLNITDTDITFFREKCQKIDLDIPKFKKALTQMLDQPDELLSARTVALIFMLKNVIDVSQLFSIILEKFSFNRMFFEELKSHQKLMLNVVEEIRDLLKSNAFNREDIFPIVNSLYLSNEDSPNPLSIEEMKMIEPKEVNEKQKKLILKKFPIILPFDMKYGKYLNGEQPTSSAVFSVNRYDVLQTVWTMDTLSYTNIRFSVVFSDEDDILDTGDLTKEFIDIAFSKIVEPQTDLFVLHNGHYWFKYHQHMTSEILKHYQCVGTLLALALLNRLTIPIHFPRFFYKKLLYKQITLGDLALFDPQLYSSCKAIDSLTVSGKIPIDFIYIDPVENYGIDLTDFKNITDDKNFKPKKVVNENKGEFIDHLLLWIFDRSCSKEFKAFEEGFNRVTRSEMLFKDFSLGELDEIVSGKILFNWNDFIKSAKYDKPFNADARPVRWFWKFFKESDENTKFRILKFITGSTAIPQGGIKNIEISIRKADEDMTIPVAVKDEHAIYIPTFHTYDDLVEKFEEQLNRN</sequence>
<reference evidence="7 8" key="1">
    <citation type="submission" date="2024-04" db="EMBL/GenBank/DDBJ databases">
        <title>Tritrichomonas musculus Genome.</title>
        <authorList>
            <person name="Alves-Ferreira E."/>
            <person name="Grigg M."/>
            <person name="Lorenzi H."/>
            <person name="Galac M."/>
        </authorList>
    </citation>
    <scope>NUCLEOTIDE SEQUENCE [LARGE SCALE GENOMIC DNA]</scope>
    <source>
        <strain evidence="7 8">EAF2021</strain>
    </source>
</reference>
<evidence type="ECO:0000256" key="4">
    <source>
        <dbReference type="ARBA" id="ARBA00022786"/>
    </source>
</evidence>
<evidence type="ECO:0000256" key="5">
    <source>
        <dbReference type="PROSITE-ProRule" id="PRU00104"/>
    </source>
</evidence>
<comment type="catalytic activity">
    <reaction evidence="1">
        <text>S-ubiquitinyl-[E2 ubiquitin-conjugating enzyme]-L-cysteine + [acceptor protein]-L-lysine = [E2 ubiquitin-conjugating enzyme]-L-cysteine + N(6)-ubiquitinyl-[acceptor protein]-L-lysine.</text>
        <dbReference type="EC" id="2.3.2.26"/>
    </reaction>
</comment>
<dbReference type="GO" id="GO:0016874">
    <property type="term" value="F:ligase activity"/>
    <property type="evidence" value="ECO:0007669"/>
    <property type="project" value="UniProtKB-KW"/>
</dbReference>